<evidence type="ECO:0000313" key="3">
    <source>
        <dbReference type="Proteomes" id="UP000324222"/>
    </source>
</evidence>
<reference evidence="2 3" key="1">
    <citation type="submission" date="2019-05" db="EMBL/GenBank/DDBJ databases">
        <title>Another draft genome of Portunus trituberculatus and its Hox gene families provides insights of decapod evolution.</title>
        <authorList>
            <person name="Jeong J.-H."/>
            <person name="Song I."/>
            <person name="Kim S."/>
            <person name="Choi T."/>
            <person name="Kim D."/>
            <person name="Ryu S."/>
            <person name="Kim W."/>
        </authorList>
    </citation>
    <scope>NUCLEOTIDE SEQUENCE [LARGE SCALE GENOMIC DNA]</scope>
    <source>
        <tissue evidence="2">Muscle</tissue>
    </source>
</reference>
<organism evidence="2 3">
    <name type="scientific">Portunus trituberculatus</name>
    <name type="common">Swimming crab</name>
    <name type="synonym">Neptunus trituberculatus</name>
    <dbReference type="NCBI Taxonomy" id="210409"/>
    <lineage>
        <taxon>Eukaryota</taxon>
        <taxon>Metazoa</taxon>
        <taxon>Ecdysozoa</taxon>
        <taxon>Arthropoda</taxon>
        <taxon>Crustacea</taxon>
        <taxon>Multicrustacea</taxon>
        <taxon>Malacostraca</taxon>
        <taxon>Eumalacostraca</taxon>
        <taxon>Eucarida</taxon>
        <taxon>Decapoda</taxon>
        <taxon>Pleocyemata</taxon>
        <taxon>Brachyura</taxon>
        <taxon>Eubrachyura</taxon>
        <taxon>Portunoidea</taxon>
        <taxon>Portunidae</taxon>
        <taxon>Portuninae</taxon>
        <taxon>Portunus</taxon>
    </lineage>
</organism>
<sequence length="243" mass="27126">MIYLLCNILLRKNKLRLLCRRSANLLLFFLLIFFVLPLLLQHEHDQRHQDFFTTKYQGYYKTYPGDNGARESIMSVAAKCSSSCSALRESHAERQTFNTRSTRHIKANSGSGRDKSGGILRRQDGASRVESWPVTDDPVAEEPPSHPKNLYCAFDSQLLRELGGAADSSLPPLSSSLPVHAKPSPSPPFPSPLPMLTRNQCLRVFCISFMALSIAKTTPKIAGVSSRRLLHHPASARTPRLRA</sequence>
<proteinExistence type="predicted"/>
<feature type="region of interest" description="Disordered" evidence="1">
    <location>
        <begin position="92"/>
        <end position="146"/>
    </location>
</feature>
<evidence type="ECO:0000313" key="2">
    <source>
        <dbReference type="EMBL" id="MPC66166.1"/>
    </source>
</evidence>
<keyword evidence="3" id="KW-1185">Reference proteome</keyword>
<accession>A0A5B7H8D1</accession>
<dbReference type="EMBL" id="VSRR010024390">
    <property type="protein sequence ID" value="MPC66166.1"/>
    <property type="molecule type" value="Genomic_DNA"/>
</dbReference>
<feature type="region of interest" description="Disordered" evidence="1">
    <location>
        <begin position="165"/>
        <end position="191"/>
    </location>
</feature>
<feature type="compositionally biased region" description="Low complexity" evidence="1">
    <location>
        <begin position="168"/>
        <end position="178"/>
    </location>
</feature>
<dbReference type="AlphaFoldDB" id="A0A5B7H8D1"/>
<gene>
    <name evidence="2" type="ORF">E2C01_060312</name>
</gene>
<protein>
    <submittedName>
        <fullName evidence="2">Uncharacterized protein</fullName>
    </submittedName>
</protein>
<evidence type="ECO:0000256" key="1">
    <source>
        <dbReference type="SAM" id="MobiDB-lite"/>
    </source>
</evidence>
<name>A0A5B7H8D1_PORTR</name>
<dbReference type="Proteomes" id="UP000324222">
    <property type="component" value="Unassembled WGS sequence"/>
</dbReference>
<comment type="caution">
    <text evidence="2">The sequence shown here is derived from an EMBL/GenBank/DDBJ whole genome shotgun (WGS) entry which is preliminary data.</text>
</comment>
<feature type="compositionally biased region" description="Basic and acidic residues" evidence="1">
    <location>
        <begin position="112"/>
        <end position="127"/>
    </location>
</feature>